<keyword evidence="3" id="KW-1185">Reference proteome</keyword>
<gene>
    <name evidence="2" type="ORF">CR513_04818</name>
</gene>
<feature type="non-terminal residue" evidence="2">
    <location>
        <position position="1"/>
    </location>
</feature>
<evidence type="ECO:0000256" key="1">
    <source>
        <dbReference type="SAM" id="MobiDB-lite"/>
    </source>
</evidence>
<dbReference type="Proteomes" id="UP000257109">
    <property type="component" value="Unassembled WGS sequence"/>
</dbReference>
<name>A0A371I6H7_MUCPR</name>
<feature type="compositionally biased region" description="Polar residues" evidence="1">
    <location>
        <begin position="132"/>
        <end position="145"/>
    </location>
</feature>
<evidence type="ECO:0000313" key="3">
    <source>
        <dbReference type="Proteomes" id="UP000257109"/>
    </source>
</evidence>
<dbReference type="EMBL" id="QJKJ01000804">
    <property type="protein sequence ID" value="RDY10621.1"/>
    <property type="molecule type" value="Genomic_DNA"/>
</dbReference>
<proteinExistence type="predicted"/>
<accession>A0A371I6H7</accession>
<feature type="region of interest" description="Disordered" evidence="1">
    <location>
        <begin position="92"/>
        <end position="159"/>
    </location>
</feature>
<dbReference type="AlphaFoldDB" id="A0A371I6H7"/>
<reference evidence="2" key="1">
    <citation type="submission" date="2018-05" db="EMBL/GenBank/DDBJ databases">
        <title>Draft genome of Mucuna pruriens seed.</title>
        <authorList>
            <person name="Nnadi N.E."/>
            <person name="Vos R."/>
            <person name="Hasami M.H."/>
            <person name="Devisetty U.K."/>
            <person name="Aguiy J.C."/>
        </authorList>
    </citation>
    <scope>NUCLEOTIDE SEQUENCE [LARGE SCALE GENOMIC DNA]</scope>
    <source>
        <strain evidence="2">JCA_2017</strain>
    </source>
</reference>
<organism evidence="2 3">
    <name type="scientific">Mucuna pruriens</name>
    <name type="common">Velvet bean</name>
    <name type="synonym">Dolichos pruriens</name>
    <dbReference type="NCBI Taxonomy" id="157652"/>
    <lineage>
        <taxon>Eukaryota</taxon>
        <taxon>Viridiplantae</taxon>
        <taxon>Streptophyta</taxon>
        <taxon>Embryophyta</taxon>
        <taxon>Tracheophyta</taxon>
        <taxon>Spermatophyta</taxon>
        <taxon>Magnoliopsida</taxon>
        <taxon>eudicotyledons</taxon>
        <taxon>Gunneridae</taxon>
        <taxon>Pentapetalae</taxon>
        <taxon>rosids</taxon>
        <taxon>fabids</taxon>
        <taxon>Fabales</taxon>
        <taxon>Fabaceae</taxon>
        <taxon>Papilionoideae</taxon>
        <taxon>50 kb inversion clade</taxon>
        <taxon>NPAAA clade</taxon>
        <taxon>indigoferoid/millettioid clade</taxon>
        <taxon>Phaseoleae</taxon>
        <taxon>Mucuna</taxon>
    </lineage>
</organism>
<protein>
    <submittedName>
        <fullName evidence="2">Uncharacterized protein</fullName>
    </submittedName>
</protein>
<sequence>MAEHAEEKVQIATEEATFWKDRFIKLAWLANQAIMDIPRSLLMAEGMVDLFKTPYEISQFLELCKRNVHPYGMPLEWNANTREQSVLEGHEQAGMNNPGVGPTQSSGTGPALTLGDGPYTQPVEAHPLVDPNWQTGPTSGIQKTTPPGEEKLSLLEERL</sequence>
<feature type="compositionally biased region" description="Basic and acidic residues" evidence="1">
    <location>
        <begin position="148"/>
        <end position="159"/>
    </location>
</feature>
<evidence type="ECO:0000313" key="2">
    <source>
        <dbReference type="EMBL" id="RDY10621.1"/>
    </source>
</evidence>
<comment type="caution">
    <text evidence="2">The sequence shown here is derived from an EMBL/GenBank/DDBJ whole genome shotgun (WGS) entry which is preliminary data.</text>
</comment>
<dbReference type="OrthoDB" id="1459749at2759"/>